<dbReference type="InterPro" id="IPR011119">
    <property type="entry name" value="Unchr_helicase_relaxase_TraI"/>
</dbReference>
<protein>
    <submittedName>
        <fullName evidence="3">MobH family relaxase</fullName>
    </submittedName>
</protein>
<dbReference type="SUPFAM" id="SSF109604">
    <property type="entry name" value="HD-domain/PDEase-like"/>
    <property type="match status" value="1"/>
</dbReference>
<feature type="domain" description="HD/PDEase" evidence="2">
    <location>
        <begin position="85"/>
        <end position="245"/>
    </location>
</feature>
<dbReference type="Gene3D" id="1.10.10.10">
    <property type="entry name" value="Winged helix-like DNA-binding domain superfamily/Winged helix DNA-binding domain"/>
    <property type="match status" value="1"/>
</dbReference>
<dbReference type="Gene3D" id="2.40.10.200">
    <property type="entry name" value="STY4665 C-terminal domain-like"/>
    <property type="match status" value="1"/>
</dbReference>
<name>A0AAP4D1P8_9ENTR</name>
<feature type="compositionally biased region" description="Basic residues" evidence="1">
    <location>
        <begin position="1"/>
        <end position="12"/>
    </location>
</feature>
<gene>
    <name evidence="3" type="primary">mobH</name>
    <name evidence="3" type="ORF">QQF32_01720</name>
</gene>
<dbReference type="SUPFAM" id="SSF46785">
    <property type="entry name" value="Winged helix' DNA-binding domain"/>
    <property type="match status" value="1"/>
</dbReference>
<comment type="caution">
    <text evidence="3">The sequence shown here is derived from an EMBL/GenBank/DDBJ whole genome shotgun (WGS) entry which is preliminary data.</text>
</comment>
<evidence type="ECO:0000313" key="4">
    <source>
        <dbReference type="Proteomes" id="UP001223214"/>
    </source>
</evidence>
<dbReference type="RefSeq" id="WP_285149674.1">
    <property type="nucleotide sequence ID" value="NZ_JASSOM010000003.1"/>
</dbReference>
<dbReference type="InterPro" id="IPR011093">
    <property type="entry name" value="TraI_2_C"/>
</dbReference>
<dbReference type="Pfam" id="PF07514">
    <property type="entry name" value="TraI_2"/>
    <property type="match status" value="1"/>
</dbReference>
<accession>A0AAP4D1P8</accession>
<dbReference type="InterPro" id="IPR036390">
    <property type="entry name" value="WH_DNA-bd_sf"/>
</dbReference>
<evidence type="ECO:0000256" key="1">
    <source>
        <dbReference type="SAM" id="MobiDB-lite"/>
    </source>
</evidence>
<dbReference type="Pfam" id="PF07515">
    <property type="entry name" value="TraI_2_C"/>
    <property type="match status" value="1"/>
</dbReference>
<dbReference type="Gene3D" id="1.10.3210.40">
    <property type="match status" value="1"/>
</dbReference>
<dbReference type="InterPro" id="IPR003607">
    <property type="entry name" value="HD/PDEase_dom"/>
</dbReference>
<keyword evidence="4" id="KW-1185">Reference proteome</keyword>
<feature type="compositionally biased region" description="Low complexity" evidence="1">
    <location>
        <begin position="385"/>
        <end position="400"/>
    </location>
</feature>
<proteinExistence type="predicted"/>
<feature type="region of interest" description="Disordered" evidence="1">
    <location>
        <begin position="384"/>
        <end position="426"/>
    </location>
</feature>
<dbReference type="InterPro" id="IPR036388">
    <property type="entry name" value="WH-like_DNA-bd_sf"/>
</dbReference>
<evidence type="ECO:0000259" key="2">
    <source>
        <dbReference type="SMART" id="SM00471"/>
    </source>
</evidence>
<feature type="region of interest" description="Disordered" evidence="1">
    <location>
        <begin position="1"/>
        <end position="23"/>
    </location>
</feature>
<dbReference type="EMBL" id="JASSOM010000003">
    <property type="protein sequence ID" value="MDK9361922.1"/>
    <property type="molecule type" value="Genomic_DNA"/>
</dbReference>
<dbReference type="InterPro" id="IPR022391">
    <property type="entry name" value="ICE_relaxase_PFGI-1"/>
</dbReference>
<dbReference type="NCBIfam" id="NF041494">
    <property type="entry name" value="MobH"/>
    <property type="match status" value="1"/>
</dbReference>
<dbReference type="SMART" id="SM00471">
    <property type="entry name" value="HDc"/>
    <property type="match status" value="1"/>
</dbReference>
<evidence type="ECO:0000313" key="3">
    <source>
        <dbReference type="EMBL" id="MDK9361922.1"/>
    </source>
</evidence>
<dbReference type="Proteomes" id="UP001223214">
    <property type="component" value="Unassembled WGS sequence"/>
</dbReference>
<organism evidence="3 4">
    <name type="scientific">Lelliottia wanjuensis</name>
    <dbReference type="NCBI Taxonomy" id="3050585"/>
    <lineage>
        <taxon>Bacteria</taxon>
        <taxon>Pseudomonadati</taxon>
        <taxon>Pseudomonadota</taxon>
        <taxon>Gammaproteobacteria</taxon>
        <taxon>Enterobacterales</taxon>
        <taxon>Enterobacteriaceae</taxon>
        <taxon>Lelliottia</taxon>
    </lineage>
</organism>
<sequence>MRSWFSRHKKSRPAADTAPPDAGWLRPESAESLLSTPLRQRLLHTLWQRTALPRSLFDELYQQPVSRFAQLVQQLPASESHHHAYPGGILDHTLEVMAFAAQMRQSHLLPPDSPPEDQAREAEAWTAVVIYAALLHDCGKIVTDMDIVTDDGQRWYPWQGALTRPYHLKFRVSRDYHLHPVAGSLLCQQILPAAALSWLAQYPALFSTLLYCISGHYDKAGVPGELVQNADRSSVAQNLGGDAHRALARPRTSLAGQITTAVRELVRTSFTLNNTASGSDGWFTGDALWLISKTSADKIRAWLLQHGIAGIPDSNSRLFDEMQGCGLIVPTPDDKAVWHCDIAAHGGWTPGTPLTLLRFAPALVWPDTGNRPAVFAGTVTPASKTLAPETPALPAATTTPVHENSSEEPDAFAYSPFCDPGSPQQATTMNKALRAENISQGAATEDNPAPTRDHTVALNTSLSARGFVDWLRQALAEHRLVVNDTLARVHMVEGAAFLVSPEIFKLYIKSTTGETGDEWRRLQKEFQKLKLHRRGDDGINIWTIEVRGPRKVRKVKGFLLDNPQEIFGQTVPEDNPYLSVMQ</sequence>
<reference evidence="3 4" key="1">
    <citation type="submission" date="2023-06" db="EMBL/GenBank/DDBJ databases">
        <title>Identification and characterization of antibiotic-resistant Gram-negative bacteria.</title>
        <authorList>
            <person name="Cho G.-S."/>
            <person name="Lee J."/>
            <person name="Tai E."/>
            <person name="Jeong S."/>
            <person name="Kim I."/>
            <person name="Kim B.-E."/>
            <person name="Jeong M.-I."/>
            <person name="Oh K.-K."/>
            <person name="Franz C.M.A.P."/>
        </authorList>
    </citation>
    <scope>NUCLEOTIDE SEQUENCE [LARGE SCALE GENOMIC DNA]</scope>
    <source>
        <strain evidence="3 4">V106_12</strain>
    </source>
</reference>
<dbReference type="NCBIfam" id="TIGR03760">
    <property type="entry name" value="ICE_TraI_Pfluor"/>
    <property type="match status" value="1"/>
</dbReference>
<dbReference type="AlphaFoldDB" id="A0AAP4D1P8"/>